<dbReference type="GO" id="GO:0000793">
    <property type="term" value="C:condensed chromosome"/>
    <property type="evidence" value="ECO:0007669"/>
    <property type="project" value="TreeGrafter"/>
</dbReference>
<accession>A0AAW1PAG3</accession>
<evidence type="ECO:0000313" key="2">
    <source>
        <dbReference type="Proteomes" id="UP001489004"/>
    </source>
</evidence>
<proteinExistence type="predicted"/>
<name>A0AAW1PAG3_9CHLO</name>
<dbReference type="PANTHER" id="PTHR36722">
    <property type="entry name" value="TYPE 2 DNA TOPOISOMERASE 6 SUBUNIT B-LIKE"/>
    <property type="match status" value="1"/>
</dbReference>
<reference evidence="1 2" key="1">
    <citation type="journal article" date="2024" name="Nat. Commun.">
        <title>Phylogenomics reveals the evolutionary origins of lichenization in chlorophyte algae.</title>
        <authorList>
            <person name="Puginier C."/>
            <person name="Libourel C."/>
            <person name="Otte J."/>
            <person name="Skaloud P."/>
            <person name="Haon M."/>
            <person name="Grisel S."/>
            <person name="Petersen M."/>
            <person name="Berrin J.G."/>
            <person name="Delaux P.M."/>
            <person name="Dal Grande F."/>
            <person name="Keller J."/>
        </authorList>
    </citation>
    <scope>NUCLEOTIDE SEQUENCE [LARGE SCALE GENOMIC DNA]</scope>
    <source>
        <strain evidence="1 2">SAG 2043</strain>
    </source>
</reference>
<dbReference type="GO" id="GO:0030674">
    <property type="term" value="F:protein-macromolecule adaptor activity"/>
    <property type="evidence" value="ECO:0007669"/>
    <property type="project" value="TreeGrafter"/>
</dbReference>
<dbReference type="EMBL" id="JALJOR010000015">
    <property type="protein sequence ID" value="KAK9805597.1"/>
    <property type="molecule type" value="Genomic_DNA"/>
</dbReference>
<organism evidence="1 2">
    <name type="scientific">[Myrmecia] bisecta</name>
    <dbReference type="NCBI Taxonomy" id="41462"/>
    <lineage>
        <taxon>Eukaryota</taxon>
        <taxon>Viridiplantae</taxon>
        <taxon>Chlorophyta</taxon>
        <taxon>core chlorophytes</taxon>
        <taxon>Trebouxiophyceae</taxon>
        <taxon>Trebouxiales</taxon>
        <taxon>Trebouxiaceae</taxon>
        <taxon>Myrmecia</taxon>
    </lineage>
</organism>
<dbReference type="AlphaFoldDB" id="A0AAW1PAG3"/>
<sequence>MSWQESGKQHFTVFNRLISRAVAACLPSSALQETQRVVTRVKRVEQTLIVTVSDTGRHIPADLKVVKYAFQCMFDQGADCLADGAVTLRSTALDESFIRVYTLKPKRLAARGADAALVGVDVTALPCAPKASQEAFSGSEVSFTLVNLASEEAMADAVGCMQNVLDMTAMVAPRVVLELRLRGFGGPQQPPEQQGAVAAPEIPQHPLLTNGAICFDVEPMPEELSKEDRLCEGLRGWFDRPPEEHVFIDPNTGLPQQLPSLLQYVIAVAGVDGHADEPSPAQRTGQWTAQVALVMNSNTPSPTLGCVLPPGQVQLHIFRNFALPYQPTDNVIKAFKKCSWANFGLGLEAVTKQHDGSAVVQFSSQSDGLILELSAVVIHLYTSNVTVETETGKPPALSAQTEAKLIRTALEDALTQVKCLNPGRLASKQESRLQTALPYLARTLATTILASGRADLLQEACYLLGTNQAGLHRKLEHEMMEAAENEVEDRRNARNALPAPSQQPGVAQIAAMGMGV</sequence>
<dbReference type="InterPro" id="IPR034566">
    <property type="entry name" value="MTOPVIB_plant"/>
</dbReference>
<evidence type="ECO:0000313" key="1">
    <source>
        <dbReference type="EMBL" id="KAK9805597.1"/>
    </source>
</evidence>
<dbReference type="PANTHER" id="PTHR36722:SF1">
    <property type="entry name" value="TYPE 2 DNA TOPOISOMERASE 6 SUBUNIT B-LIKE"/>
    <property type="match status" value="1"/>
</dbReference>
<comment type="caution">
    <text evidence="1">The sequence shown here is derived from an EMBL/GenBank/DDBJ whole genome shotgun (WGS) entry which is preliminary data.</text>
</comment>
<dbReference type="GO" id="GO:0042138">
    <property type="term" value="P:meiotic DNA double-strand break formation"/>
    <property type="evidence" value="ECO:0007669"/>
    <property type="project" value="InterPro"/>
</dbReference>
<protein>
    <submittedName>
        <fullName evidence="1">Uncharacterized protein</fullName>
    </submittedName>
</protein>
<keyword evidence="2" id="KW-1185">Reference proteome</keyword>
<dbReference type="Proteomes" id="UP001489004">
    <property type="component" value="Unassembled WGS sequence"/>
</dbReference>
<dbReference type="GO" id="GO:0007131">
    <property type="term" value="P:reciprocal meiotic recombination"/>
    <property type="evidence" value="ECO:0007669"/>
    <property type="project" value="TreeGrafter"/>
</dbReference>
<gene>
    <name evidence="1" type="ORF">WJX72_006900</name>
</gene>